<evidence type="ECO:0000259" key="1">
    <source>
        <dbReference type="Pfam" id="PF04545"/>
    </source>
</evidence>
<organism evidence="2 3">
    <name type="scientific">Rhizobium leguminosarum</name>
    <dbReference type="NCBI Taxonomy" id="384"/>
    <lineage>
        <taxon>Bacteria</taxon>
        <taxon>Pseudomonadati</taxon>
        <taxon>Pseudomonadota</taxon>
        <taxon>Alphaproteobacteria</taxon>
        <taxon>Hyphomicrobiales</taxon>
        <taxon>Rhizobiaceae</taxon>
        <taxon>Rhizobium/Agrobacterium group</taxon>
        <taxon>Rhizobium</taxon>
    </lineage>
</organism>
<dbReference type="SUPFAM" id="SSF54171">
    <property type="entry name" value="DNA-binding domain"/>
    <property type="match status" value="1"/>
</dbReference>
<sequence length="313" mass="35262">MRAETRILLDTIRFHANSGLTRDETAERLGLRYQTIVKHALAHGIEFKRKKDALPTNGRNAVICERYLNGEKQIDLSKEFGITRERVRQIIERAGLVSETKRHEDYVAIVAGTVVRKGFTVKQAAEYFGTSRLNIFNYCVKHGVTPARMTAEERAELNALALQVVSGKSIRQAVHRESAKAEKLRRHLINNGITARGRSRWDDFSERKRLLEEWKSAGLTWEECAAKLSKHDGRKVTGGALVSWCSKHMRHLVQTKKASGLPKGVTIHKGRFMAQISLGGRSKYIGSFDTPDEAHVAYLVKLHESRPASGVLQ</sequence>
<dbReference type="Pfam" id="PF04545">
    <property type="entry name" value="Sigma70_r4"/>
    <property type="match status" value="1"/>
</dbReference>
<dbReference type="InterPro" id="IPR007630">
    <property type="entry name" value="RNA_pol_sigma70_r4"/>
</dbReference>
<dbReference type="GO" id="GO:0003700">
    <property type="term" value="F:DNA-binding transcription factor activity"/>
    <property type="evidence" value="ECO:0007669"/>
    <property type="project" value="InterPro"/>
</dbReference>
<name>A0A1L3ZB60_RHILE</name>
<dbReference type="EMBL" id="CP018228">
    <property type="protein sequence ID" value="API52894.1"/>
    <property type="molecule type" value="Genomic_DNA"/>
</dbReference>
<dbReference type="GO" id="GO:0003677">
    <property type="term" value="F:DNA binding"/>
    <property type="evidence" value="ECO:0007669"/>
    <property type="project" value="InterPro"/>
</dbReference>
<evidence type="ECO:0000313" key="3">
    <source>
        <dbReference type="Proteomes" id="UP000183050"/>
    </source>
</evidence>
<dbReference type="Gene3D" id="1.10.10.60">
    <property type="entry name" value="Homeodomain-like"/>
    <property type="match status" value="1"/>
</dbReference>
<evidence type="ECO:0000313" key="2">
    <source>
        <dbReference type="EMBL" id="API52894.1"/>
    </source>
</evidence>
<dbReference type="AlphaFoldDB" id="A0A1L3ZB60"/>
<feature type="domain" description="RNA polymerase sigma-70 region 4" evidence="1">
    <location>
        <begin position="61"/>
        <end position="94"/>
    </location>
</feature>
<gene>
    <name evidence="2" type="ORF">BMW22_15825</name>
</gene>
<dbReference type="GO" id="GO:0006352">
    <property type="term" value="P:DNA-templated transcription initiation"/>
    <property type="evidence" value="ECO:0007669"/>
    <property type="project" value="InterPro"/>
</dbReference>
<protein>
    <recommendedName>
        <fullName evidence="1">RNA polymerase sigma-70 region 4 domain-containing protein</fullName>
    </recommendedName>
</protein>
<proteinExistence type="predicted"/>
<dbReference type="RefSeq" id="WP_072639339.1">
    <property type="nucleotide sequence ID" value="NZ_CP018228.1"/>
</dbReference>
<dbReference type="InterPro" id="IPR016177">
    <property type="entry name" value="DNA-bd_dom_sf"/>
</dbReference>
<accession>A0A1L3ZB60</accession>
<reference evidence="2 3" key="1">
    <citation type="submission" date="2016-11" db="EMBL/GenBank/DDBJ databases">
        <title>Rhizobium leguminosarum bv. viciae strain Vaf12 isolated from Vavilovia formosa root nodules from Russia, Dagestan.</title>
        <authorList>
            <person name="Kimeklis A."/>
        </authorList>
    </citation>
    <scope>NUCLEOTIDE SEQUENCE [LARGE SCALE GENOMIC DNA]</scope>
    <source>
        <strain evidence="2 3">Vaf-108</strain>
    </source>
</reference>
<dbReference type="Proteomes" id="UP000183050">
    <property type="component" value="Chromosome"/>
</dbReference>